<dbReference type="EMBL" id="PKUR01000009">
    <property type="protein sequence ID" value="PLW84526.1"/>
    <property type="molecule type" value="Genomic_DNA"/>
</dbReference>
<evidence type="ECO:0000313" key="2">
    <source>
        <dbReference type="Proteomes" id="UP000235162"/>
    </source>
</evidence>
<dbReference type="AlphaFoldDB" id="A0AAP8SLL5"/>
<accession>A0AAP8SLL5</accession>
<comment type="caution">
    <text evidence="1">The sequence shown here is derived from an EMBL/GenBank/DDBJ whole genome shotgun (WGS) entry which is preliminary data.</text>
</comment>
<sequence length="87" mass="9295">MGQGMDNWMAGNDGLGESYAEVIGCSHSLVSSIPVHAPNGPPQGNGIVWFSSCIIDDDSDSMKAYQAHKKFSEVMSKMGGKGQSWLM</sequence>
<dbReference type="KEGG" id="hja:BST95_18935"/>
<proteinExistence type="predicted"/>
<evidence type="ECO:0000313" key="1">
    <source>
        <dbReference type="EMBL" id="PLW84526.1"/>
    </source>
</evidence>
<protein>
    <submittedName>
        <fullName evidence="1">Uncharacterized protein</fullName>
    </submittedName>
</protein>
<reference evidence="1 2" key="1">
    <citation type="submission" date="2018-01" db="EMBL/GenBank/DDBJ databases">
        <title>The draft genome sequence of Halioglobus japonicus S1-36.</title>
        <authorList>
            <person name="Du Z.-J."/>
            <person name="Shi M.-J."/>
        </authorList>
    </citation>
    <scope>NUCLEOTIDE SEQUENCE [LARGE SCALE GENOMIC DNA]</scope>
    <source>
        <strain evidence="1 2">S1-36</strain>
    </source>
</reference>
<keyword evidence="2" id="KW-1185">Reference proteome</keyword>
<name>A0AAP8SLL5_9GAMM</name>
<gene>
    <name evidence="1" type="ORF">C0029_18785</name>
</gene>
<organism evidence="1 2">
    <name type="scientific">Halioglobus japonicus</name>
    <dbReference type="NCBI Taxonomy" id="930805"/>
    <lineage>
        <taxon>Bacteria</taxon>
        <taxon>Pseudomonadati</taxon>
        <taxon>Pseudomonadota</taxon>
        <taxon>Gammaproteobacteria</taxon>
        <taxon>Cellvibrionales</taxon>
        <taxon>Halieaceae</taxon>
        <taxon>Halioglobus</taxon>
    </lineage>
</organism>
<dbReference type="Proteomes" id="UP000235162">
    <property type="component" value="Unassembled WGS sequence"/>
</dbReference>